<dbReference type="AlphaFoldDB" id="A0A8X8XAD0"/>
<evidence type="ECO:0000313" key="3">
    <source>
        <dbReference type="Proteomes" id="UP000298416"/>
    </source>
</evidence>
<reference evidence="2" key="2">
    <citation type="submission" date="2020-08" db="EMBL/GenBank/DDBJ databases">
        <title>Plant Genome Project.</title>
        <authorList>
            <person name="Zhang R.-G."/>
        </authorList>
    </citation>
    <scope>NUCLEOTIDE SEQUENCE</scope>
    <source>
        <strain evidence="2">Huo1</strain>
        <tissue evidence="2">Leaf</tissue>
    </source>
</reference>
<feature type="compositionally biased region" description="Basic and acidic residues" evidence="1">
    <location>
        <begin position="58"/>
        <end position="74"/>
    </location>
</feature>
<comment type="caution">
    <text evidence="2">The sequence shown here is derived from an EMBL/GenBank/DDBJ whole genome shotgun (WGS) entry which is preliminary data.</text>
</comment>
<evidence type="ECO:0000313" key="2">
    <source>
        <dbReference type="EMBL" id="KAG6408543.1"/>
    </source>
</evidence>
<feature type="region of interest" description="Disordered" evidence="1">
    <location>
        <begin position="36"/>
        <end position="74"/>
    </location>
</feature>
<evidence type="ECO:0000256" key="1">
    <source>
        <dbReference type="SAM" id="MobiDB-lite"/>
    </source>
</evidence>
<proteinExistence type="predicted"/>
<dbReference type="Proteomes" id="UP000298416">
    <property type="component" value="Unassembled WGS sequence"/>
</dbReference>
<dbReference type="PANTHER" id="PTHR35482">
    <property type="entry name" value="CYTOCHROME C OXIDASE SUBUNIT"/>
    <property type="match status" value="1"/>
</dbReference>
<sequence>MKKLLRIQRAVEIPQGGKEIPLSVKLALEKAKEYKKKTGDDNGGVADSQNLVSGLKGGDGRSGGDKKSGKKDELKVSSNDLMGLGFADKKSGRGLPAGLIPLSDPFPGGKLPEVEIIVGDASNFGGKSASQVEENDVDLYKPKFGGGRTLRPGDALETAEERAAKDERTMQWLAAYKRQYGLNKLKSECEKALKDGDSLMDLGKLKEASPFYETHGEAAVQGTLMYEKLQSHPSPKISKKAGQFAFGFQAMEMMKVSSMALPSLIAQVIKVSSTHLYSRRQIIH</sequence>
<organism evidence="2">
    <name type="scientific">Salvia splendens</name>
    <name type="common">Scarlet sage</name>
    <dbReference type="NCBI Taxonomy" id="180675"/>
    <lineage>
        <taxon>Eukaryota</taxon>
        <taxon>Viridiplantae</taxon>
        <taxon>Streptophyta</taxon>
        <taxon>Embryophyta</taxon>
        <taxon>Tracheophyta</taxon>
        <taxon>Spermatophyta</taxon>
        <taxon>Magnoliopsida</taxon>
        <taxon>eudicotyledons</taxon>
        <taxon>Gunneridae</taxon>
        <taxon>Pentapetalae</taxon>
        <taxon>asterids</taxon>
        <taxon>lamiids</taxon>
        <taxon>Lamiales</taxon>
        <taxon>Lamiaceae</taxon>
        <taxon>Nepetoideae</taxon>
        <taxon>Mentheae</taxon>
        <taxon>Salviinae</taxon>
        <taxon>Salvia</taxon>
        <taxon>Salvia subgen. Calosphace</taxon>
        <taxon>core Calosphace</taxon>
    </lineage>
</organism>
<reference evidence="2" key="1">
    <citation type="submission" date="2018-01" db="EMBL/GenBank/DDBJ databases">
        <authorList>
            <person name="Mao J.F."/>
        </authorList>
    </citation>
    <scope>NUCLEOTIDE SEQUENCE</scope>
    <source>
        <strain evidence="2">Huo1</strain>
        <tissue evidence="2">Leaf</tissue>
    </source>
</reference>
<accession>A0A8X8XAD0</accession>
<protein>
    <submittedName>
        <fullName evidence="2">Uncharacterized protein</fullName>
    </submittedName>
</protein>
<gene>
    <name evidence="2" type="ORF">SASPL_131556</name>
</gene>
<keyword evidence="3" id="KW-1185">Reference proteome</keyword>
<dbReference type="PANTHER" id="PTHR35482:SF1">
    <property type="entry name" value="CYTOCHROME C OXIDASE SUBUNIT"/>
    <property type="match status" value="1"/>
</dbReference>
<dbReference type="EMBL" id="PNBA02000011">
    <property type="protein sequence ID" value="KAG6408543.1"/>
    <property type="molecule type" value="Genomic_DNA"/>
</dbReference>
<name>A0A8X8XAD0_SALSN</name>